<reference evidence="2" key="1">
    <citation type="submission" date="2021-02" db="EMBL/GenBank/DDBJ databases">
        <title>First Annotated Genome of the Yellow-green Alga Tribonema minus.</title>
        <authorList>
            <person name="Mahan K.M."/>
        </authorList>
    </citation>
    <scope>NUCLEOTIDE SEQUENCE</scope>
    <source>
        <strain evidence="2">UTEX B ZZ1240</strain>
    </source>
</reference>
<feature type="chain" id="PRO_5032920286" description="Secreted protein" evidence="1">
    <location>
        <begin position="24"/>
        <end position="89"/>
    </location>
</feature>
<evidence type="ECO:0008006" key="4">
    <source>
        <dbReference type="Google" id="ProtNLM"/>
    </source>
</evidence>
<keyword evidence="3" id="KW-1185">Reference proteome</keyword>
<gene>
    <name evidence="2" type="ORF">JKP88DRAFT_222620</name>
</gene>
<sequence length="89" mass="9219">MRQQTPCALRLTVAAAAAAAAAAASSGRAVAAGSRISVSTHAIVFLASRLDWVRRCKAHARAAAAVRPVCSCLVQGVGRIHIVRTELSR</sequence>
<comment type="caution">
    <text evidence="2">The sequence shown here is derived from an EMBL/GenBank/DDBJ whole genome shotgun (WGS) entry which is preliminary data.</text>
</comment>
<evidence type="ECO:0000313" key="3">
    <source>
        <dbReference type="Proteomes" id="UP000664859"/>
    </source>
</evidence>
<organism evidence="2 3">
    <name type="scientific">Tribonema minus</name>
    <dbReference type="NCBI Taxonomy" id="303371"/>
    <lineage>
        <taxon>Eukaryota</taxon>
        <taxon>Sar</taxon>
        <taxon>Stramenopiles</taxon>
        <taxon>Ochrophyta</taxon>
        <taxon>PX clade</taxon>
        <taxon>Xanthophyceae</taxon>
        <taxon>Tribonematales</taxon>
        <taxon>Tribonemataceae</taxon>
        <taxon>Tribonema</taxon>
    </lineage>
</organism>
<evidence type="ECO:0000256" key="1">
    <source>
        <dbReference type="SAM" id="SignalP"/>
    </source>
</evidence>
<protein>
    <recommendedName>
        <fullName evidence="4">Secreted protein</fullName>
    </recommendedName>
</protein>
<proteinExistence type="predicted"/>
<evidence type="ECO:0000313" key="2">
    <source>
        <dbReference type="EMBL" id="KAG5180923.1"/>
    </source>
</evidence>
<accession>A0A836CDA4</accession>
<dbReference type="EMBL" id="JAFCMP010000346">
    <property type="protein sequence ID" value="KAG5180923.1"/>
    <property type="molecule type" value="Genomic_DNA"/>
</dbReference>
<dbReference type="AlphaFoldDB" id="A0A836CDA4"/>
<name>A0A836CDA4_9STRA</name>
<dbReference type="Proteomes" id="UP000664859">
    <property type="component" value="Unassembled WGS sequence"/>
</dbReference>
<keyword evidence="1" id="KW-0732">Signal</keyword>
<feature type="signal peptide" evidence="1">
    <location>
        <begin position="1"/>
        <end position="23"/>
    </location>
</feature>